<dbReference type="HOGENOM" id="CLU_107144_1_1_0"/>
<dbReference type="GO" id="GO:0005829">
    <property type="term" value="C:cytosol"/>
    <property type="evidence" value="ECO:0007669"/>
    <property type="project" value="TreeGrafter"/>
</dbReference>
<organism evidence="2 3">
    <name type="scientific">Truepera radiovictrix (strain DSM 17093 / CIP 108686 / LMG 22925 / RQ-24)</name>
    <dbReference type="NCBI Taxonomy" id="649638"/>
    <lineage>
        <taxon>Bacteria</taxon>
        <taxon>Thermotogati</taxon>
        <taxon>Deinococcota</taxon>
        <taxon>Deinococci</taxon>
        <taxon>Trueperales</taxon>
        <taxon>Trueperaceae</taxon>
        <taxon>Truepera</taxon>
    </lineage>
</organism>
<dbReference type="InterPro" id="IPR000944">
    <property type="entry name" value="Tscrpt_reg_Rrf2"/>
</dbReference>
<dbReference type="SUPFAM" id="SSF46785">
    <property type="entry name" value="Winged helix' DNA-binding domain"/>
    <property type="match status" value="1"/>
</dbReference>
<protein>
    <submittedName>
        <fullName evidence="2">Transcriptional regulator, BadM/Rrf2 family</fullName>
    </submittedName>
</protein>
<dbReference type="NCBIfam" id="TIGR00738">
    <property type="entry name" value="rrf2_super"/>
    <property type="match status" value="1"/>
</dbReference>
<dbReference type="Gene3D" id="1.10.10.10">
    <property type="entry name" value="Winged helix-like DNA-binding domain superfamily/Winged helix DNA-binding domain"/>
    <property type="match status" value="1"/>
</dbReference>
<keyword evidence="1" id="KW-0238">DNA-binding</keyword>
<dbReference type="Pfam" id="PF02082">
    <property type="entry name" value="Rrf2"/>
    <property type="match status" value="1"/>
</dbReference>
<dbReference type="AlphaFoldDB" id="D7CVJ1"/>
<dbReference type="GO" id="GO:0003700">
    <property type="term" value="F:DNA-binding transcription factor activity"/>
    <property type="evidence" value="ECO:0007669"/>
    <property type="project" value="TreeGrafter"/>
</dbReference>
<dbReference type="InterPro" id="IPR030489">
    <property type="entry name" value="TR_Rrf2-type_CS"/>
</dbReference>
<dbReference type="InterPro" id="IPR036390">
    <property type="entry name" value="WH_DNA-bd_sf"/>
</dbReference>
<dbReference type="Proteomes" id="UP000000379">
    <property type="component" value="Chromosome"/>
</dbReference>
<dbReference type="KEGG" id="tra:Trad_1092"/>
<evidence type="ECO:0000313" key="3">
    <source>
        <dbReference type="Proteomes" id="UP000000379"/>
    </source>
</evidence>
<accession>D7CVJ1</accession>
<gene>
    <name evidence="2" type="ordered locus">Trad_1092</name>
</gene>
<dbReference type="RefSeq" id="WP_013177590.1">
    <property type="nucleotide sequence ID" value="NC_014221.1"/>
</dbReference>
<dbReference type="PANTHER" id="PTHR33221">
    <property type="entry name" value="WINGED HELIX-TURN-HELIX TRANSCRIPTIONAL REGULATOR, RRF2 FAMILY"/>
    <property type="match status" value="1"/>
</dbReference>
<dbReference type="EMBL" id="CP002049">
    <property type="protein sequence ID" value="ADI14219.1"/>
    <property type="molecule type" value="Genomic_DNA"/>
</dbReference>
<evidence type="ECO:0000313" key="2">
    <source>
        <dbReference type="EMBL" id="ADI14219.1"/>
    </source>
</evidence>
<dbReference type="PANTHER" id="PTHR33221:SF5">
    <property type="entry name" value="HTH-TYPE TRANSCRIPTIONAL REGULATOR ISCR"/>
    <property type="match status" value="1"/>
</dbReference>
<dbReference type="InterPro" id="IPR036388">
    <property type="entry name" value="WH-like_DNA-bd_sf"/>
</dbReference>
<name>D7CVJ1_TRURR</name>
<dbReference type="PROSITE" id="PS51197">
    <property type="entry name" value="HTH_RRF2_2"/>
    <property type="match status" value="1"/>
</dbReference>
<dbReference type="OrthoDB" id="9795923at2"/>
<reference evidence="3" key="1">
    <citation type="submission" date="2010-05" db="EMBL/GenBank/DDBJ databases">
        <title>The complete genome of Truepera radiovictris DSM 17093.</title>
        <authorList>
            <consortium name="US DOE Joint Genome Institute (JGI-PGF)"/>
            <person name="Lucas S."/>
            <person name="Copeland A."/>
            <person name="Lapidus A."/>
            <person name="Glavina del Rio T."/>
            <person name="Dalin E."/>
            <person name="Tice H."/>
            <person name="Bruce D."/>
            <person name="Goodwin L."/>
            <person name="Pitluck S."/>
            <person name="Kyrpides N."/>
            <person name="Mavromatis K."/>
            <person name="Ovchinnikova G."/>
            <person name="Munk A.C."/>
            <person name="Detter J.C."/>
            <person name="Han C."/>
            <person name="Tapia R."/>
            <person name="Land M."/>
            <person name="Hauser L."/>
            <person name="Markowitz V."/>
            <person name="Cheng J.-F."/>
            <person name="Hugenholtz P."/>
            <person name="Woyke T."/>
            <person name="Wu D."/>
            <person name="Tindall B."/>
            <person name="Pomrenke H.G."/>
            <person name="Brambilla E."/>
            <person name="Klenk H.-P."/>
            <person name="Eisen J.A."/>
        </authorList>
    </citation>
    <scope>NUCLEOTIDE SEQUENCE [LARGE SCALE GENOMIC DNA]</scope>
    <source>
        <strain evidence="3">DSM 17093 / CIP 108686 / LMG 22925 / RQ-24</strain>
    </source>
</reference>
<dbReference type="GO" id="GO:0003677">
    <property type="term" value="F:DNA binding"/>
    <property type="evidence" value="ECO:0007669"/>
    <property type="project" value="UniProtKB-KW"/>
</dbReference>
<reference evidence="2 3" key="2">
    <citation type="journal article" date="2011" name="Stand. Genomic Sci.">
        <title>Complete genome sequence of Truepera radiovictrix type strain (RQ-24).</title>
        <authorList>
            <person name="Ivanova N."/>
            <person name="Rohde C."/>
            <person name="Munk C."/>
            <person name="Nolan M."/>
            <person name="Lucas S."/>
            <person name="Del Rio T.G."/>
            <person name="Tice H."/>
            <person name="Deshpande S."/>
            <person name="Cheng J.F."/>
            <person name="Tapia R."/>
            <person name="Han C."/>
            <person name="Goodwin L."/>
            <person name="Pitluck S."/>
            <person name="Liolios K."/>
            <person name="Mavromatis K."/>
            <person name="Mikhailova N."/>
            <person name="Pati A."/>
            <person name="Chen A."/>
            <person name="Palaniappan K."/>
            <person name="Land M."/>
            <person name="Hauser L."/>
            <person name="Chang Y.J."/>
            <person name="Jeffries C.D."/>
            <person name="Brambilla E."/>
            <person name="Rohde M."/>
            <person name="Goker M."/>
            <person name="Tindall B.J."/>
            <person name="Woyke T."/>
            <person name="Bristow J."/>
            <person name="Eisen J.A."/>
            <person name="Markowitz V."/>
            <person name="Hugenholtz P."/>
            <person name="Kyrpides N.C."/>
            <person name="Klenk H.P."/>
            <person name="Lapidus A."/>
        </authorList>
    </citation>
    <scope>NUCLEOTIDE SEQUENCE [LARGE SCALE GENOMIC DNA]</scope>
    <source>
        <strain evidence="3">DSM 17093 / CIP 108686 / LMG 22925 / RQ-24</strain>
    </source>
</reference>
<evidence type="ECO:0000256" key="1">
    <source>
        <dbReference type="ARBA" id="ARBA00023125"/>
    </source>
</evidence>
<dbReference type="PROSITE" id="PS01332">
    <property type="entry name" value="HTH_RRF2_1"/>
    <property type="match status" value="1"/>
</dbReference>
<dbReference type="STRING" id="649638.Trad_1092"/>
<sequence>MISLTQKAKYALKALVFLAKAYGKGPVLIANIAESEGISQKFLELILLELKNHGILQSKKGRGGGYWLNRPPEEIYLGHVIRIFEGALAPLPCASKRYYSRCEECADEATCEVRAVMLEVKKATLGVLDTTSLKDTLAYGQPVPLR</sequence>
<dbReference type="eggNOG" id="COG1959">
    <property type="taxonomic scope" value="Bacteria"/>
</dbReference>
<keyword evidence="3" id="KW-1185">Reference proteome</keyword>
<proteinExistence type="predicted"/>